<proteinExistence type="predicted"/>
<dbReference type="Pfam" id="PF16793">
    <property type="entry name" value="RepB_primase"/>
    <property type="match status" value="1"/>
</dbReference>
<dbReference type="InterPro" id="IPR039459">
    <property type="entry name" value="RepB-like_DNA_primase_dom"/>
</dbReference>
<evidence type="ECO:0000313" key="2">
    <source>
        <dbReference type="EMBL" id="SPF78146.1"/>
    </source>
</evidence>
<evidence type="ECO:0000313" key="3">
    <source>
        <dbReference type="Proteomes" id="UP000244904"/>
    </source>
</evidence>
<dbReference type="RefSeq" id="WP_181389362.1">
    <property type="nucleotide sequence ID" value="NZ_OMOJ01000001.1"/>
</dbReference>
<keyword evidence="3" id="KW-1185">Reference proteome</keyword>
<feature type="domain" description="RepB-like DNA primase" evidence="1">
    <location>
        <begin position="134"/>
        <end position="198"/>
    </location>
</feature>
<dbReference type="Gene3D" id="3.30.70.1790">
    <property type="entry name" value="RepB DNA-primase, N-terminal domain"/>
    <property type="match status" value="1"/>
</dbReference>
<gene>
    <name evidence="2" type="ORF">PRI8871_00739</name>
</gene>
<name>A0A2R8APY4_9RHOB</name>
<accession>A0A2R8APY4</accession>
<evidence type="ECO:0000259" key="1">
    <source>
        <dbReference type="Pfam" id="PF16793"/>
    </source>
</evidence>
<reference evidence="3" key="1">
    <citation type="submission" date="2018-03" db="EMBL/GenBank/DDBJ databases">
        <authorList>
            <person name="Rodrigo-Torres L."/>
            <person name="Arahal R. D."/>
            <person name="Lucena T."/>
        </authorList>
    </citation>
    <scope>NUCLEOTIDE SEQUENCE [LARGE SCALE GENOMIC DNA]</scope>
    <source>
        <strain evidence="3">CECT 8871</strain>
    </source>
</reference>
<dbReference type="Proteomes" id="UP000244904">
    <property type="component" value="Unassembled WGS sequence"/>
</dbReference>
<protein>
    <recommendedName>
        <fullName evidence="1">RepB-like DNA primase domain-containing protein</fullName>
    </recommendedName>
</protein>
<organism evidence="2 3">
    <name type="scientific">Pseudoprimorskyibacter insulae</name>
    <dbReference type="NCBI Taxonomy" id="1695997"/>
    <lineage>
        <taxon>Bacteria</taxon>
        <taxon>Pseudomonadati</taxon>
        <taxon>Pseudomonadota</taxon>
        <taxon>Alphaproteobacteria</taxon>
        <taxon>Rhodobacterales</taxon>
        <taxon>Paracoccaceae</taxon>
        <taxon>Pseudoprimorskyibacter</taxon>
    </lineage>
</organism>
<dbReference type="AlphaFoldDB" id="A0A2R8APY4"/>
<sequence length="327" mass="38386">MTNKKTYVPNKHPKNTARIFKDLDDDADVTRSQYQFFMDIWDFWEVPKGTVYTFLGFKRVSDGKWIEKAIKIRNGAFSTELFDLLTQFNRWDYDQYFCPNAFSKPRRKRQYALPTRFGWCDIDESDPDAYDPWPSLIWETSPDRYQALWSWDTYHEPDEAERFSKALAYRHGGDRNGWTITKMLRLMGSVNHKPQYDEPYVHTVACDWTEIRARPLALKRDRAKLTSPLPEVDVDPTKFDKAEVIRKYRKDLHPKARTLMGNRKAYEPNRSAQIFHMIAALHEAGACHDEIASVIWPNPYFVEKHGHDIGKLNEEIARVVGKLGDDA</sequence>
<dbReference type="EMBL" id="OMOJ01000001">
    <property type="protein sequence ID" value="SPF78146.1"/>
    <property type="molecule type" value="Genomic_DNA"/>
</dbReference>